<dbReference type="SMART" id="SM00895">
    <property type="entry name" value="FCD"/>
    <property type="match status" value="1"/>
</dbReference>
<name>A0AAW7M2I9_9MICO</name>
<dbReference type="GO" id="GO:0003677">
    <property type="term" value="F:DNA binding"/>
    <property type="evidence" value="ECO:0007669"/>
    <property type="project" value="UniProtKB-KW"/>
</dbReference>
<dbReference type="SUPFAM" id="SSF48008">
    <property type="entry name" value="GntR ligand-binding domain-like"/>
    <property type="match status" value="1"/>
</dbReference>
<accession>A0AAW7M2I9</accession>
<dbReference type="Pfam" id="PF07729">
    <property type="entry name" value="FCD"/>
    <property type="match status" value="1"/>
</dbReference>
<evidence type="ECO:0000259" key="4">
    <source>
        <dbReference type="PROSITE" id="PS50949"/>
    </source>
</evidence>
<evidence type="ECO:0000313" key="5">
    <source>
        <dbReference type="EMBL" id="MDN4482992.1"/>
    </source>
</evidence>
<dbReference type="InterPro" id="IPR008920">
    <property type="entry name" value="TF_FadR/GntR_C"/>
</dbReference>
<reference evidence="6" key="1">
    <citation type="submission" date="2023-06" db="EMBL/GenBank/DDBJ databases">
        <title>Sysu t00039.</title>
        <authorList>
            <person name="Gao L."/>
            <person name="Fang B.-Z."/>
            <person name="Li W.-J."/>
        </authorList>
    </citation>
    <scope>NUCLEOTIDE SEQUENCE</scope>
    <source>
        <strain evidence="6">SYSU T00039</strain>
    </source>
</reference>
<dbReference type="RefSeq" id="WP_301121412.1">
    <property type="nucleotide sequence ID" value="NZ_JAUHPX010000007.1"/>
</dbReference>
<dbReference type="EMBL" id="JAUHPX010000007">
    <property type="protein sequence ID" value="MDN4488839.1"/>
    <property type="molecule type" value="Genomic_DNA"/>
</dbReference>
<dbReference type="Proteomes" id="UP001172737">
    <property type="component" value="Unassembled WGS sequence"/>
</dbReference>
<evidence type="ECO:0000313" key="7">
    <source>
        <dbReference type="Proteomes" id="UP001172737"/>
    </source>
</evidence>
<feature type="domain" description="HTH gntR-type" evidence="4">
    <location>
        <begin position="1"/>
        <end position="68"/>
    </location>
</feature>
<dbReference type="InterPro" id="IPR000524">
    <property type="entry name" value="Tscrpt_reg_HTH_GntR"/>
</dbReference>
<dbReference type="Pfam" id="PF00392">
    <property type="entry name" value="GntR"/>
    <property type="match status" value="1"/>
</dbReference>
<evidence type="ECO:0000313" key="6">
    <source>
        <dbReference type="EMBL" id="MDN4488839.1"/>
    </source>
</evidence>
<gene>
    <name evidence="5" type="ORF">QQ002_05485</name>
    <name evidence="6" type="ORF">QQX10_11760</name>
</gene>
<dbReference type="PROSITE" id="PS50949">
    <property type="entry name" value="HTH_GNTR"/>
    <property type="match status" value="1"/>
</dbReference>
<dbReference type="InterPro" id="IPR011711">
    <property type="entry name" value="GntR_C"/>
</dbReference>
<reference evidence="5 8" key="2">
    <citation type="submission" date="2023-06" db="EMBL/GenBank/DDBJ databases">
        <title>SYSU T0a273.</title>
        <authorList>
            <person name="Gao L."/>
            <person name="Fang B.-Z."/>
            <person name="Li W.-J."/>
        </authorList>
    </citation>
    <scope>NUCLEOTIDE SEQUENCE [LARGE SCALE GENOMIC DNA]</scope>
    <source>
        <strain evidence="5 8">SYSU T0a273</strain>
    </source>
</reference>
<keyword evidence="1" id="KW-0805">Transcription regulation</keyword>
<dbReference type="GO" id="GO:0003700">
    <property type="term" value="F:DNA-binding transcription factor activity"/>
    <property type="evidence" value="ECO:0007669"/>
    <property type="project" value="InterPro"/>
</dbReference>
<evidence type="ECO:0000256" key="1">
    <source>
        <dbReference type="ARBA" id="ARBA00023015"/>
    </source>
</evidence>
<dbReference type="Gene3D" id="1.20.120.530">
    <property type="entry name" value="GntR ligand-binding domain-like"/>
    <property type="match status" value="1"/>
</dbReference>
<protein>
    <submittedName>
        <fullName evidence="6">GntR family transcriptional regulator</fullName>
    </submittedName>
</protein>
<proteinExistence type="predicted"/>
<dbReference type="InterPro" id="IPR036390">
    <property type="entry name" value="WH_DNA-bd_sf"/>
</dbReference>
<evidence type="ECO:0000313" key="8">
    <source>
        <dbReference type="Proteomes" id="UP001172756"/>
    </source>
</evidence>
<keyword evidence="2" id="KW-0238">DNA-binding</keyword>
<dbReference type="AlphaFoldDB" id="A0AAW7M2I9"/>
<dbReference type="CDD" id="cd07377">
    <property type="entry name" value="WHTH_GntR"/>
    <property type="match status" value="1"/>
</dbReference>
<keyword evidence="3" id="KW-0804">Transcription</keyword>
<evidence type="ECO:0000256" key="2">
    <source>
        <dbReference type="ARBA" id="ARBA00023125"/>
    </source>
</evidence>
<evidence type="ECO:0000256" key="3">
    <source>
        <dbReference type="ARBA" id="ARBA00023163"/>
    </source>
</evidence>
<dbReference type="InterPro" id="IPR036388">
    <property type="entry name" value="WH-like_DNA-bd_sf"/>
</dbReference>
<dbReference type="SUPFAM" id="SSF46785">
    <property type="entry name" value="Winged helix' DNA-binding domain"/>
    <property type="match status" value="1"/>
</dbReference>
<dbReference type="PANTHER" id="PTHR43537">
    <property type="entry name" value="TRANSCRIPTIONAL REGULATOR, GNTR FAMILY"/>
    <property type="match status" value="1"/>
</dbReference>
<dbReference type="Gene3D" id="1.10.10.10">
    <property type="entry name" value="Winged helix-like DNA-binding domain superfamily/Winged helix DNA-binding domain"/>
    <property type="match status" value="1"/>
</dbReference>
<dbReference type="PANTHER" id="PTHR43537:SF24">
    <property type="entry name" value="GLUCONATE OPERON TRANSCRIPTIONAL REPRESSOR"/>
    <property type="match status" value="1"/>
</dbReference>
<dbReference type="SMART" id="SM00345">
    <property type="entry name" value="HTH_GNTR"/>
    <property type="match status" value="1"/>
</dbReference>
<sequence length="218" mass="24672">MSKADQAYEILKARIMDGHYGPGYRLVIDQLAREHGISSVPWRESLRRLEAEGWVDIVPNVGALVKTFDTDAWQRTLRLLARIEGLATSLSAPSLTSDDIAEARRLNQAMRDALANFDTSHFGRMNREFHELLCSRCDDERLTGMVHHEWSRLELIRRSAFFYAPGRALASLTEHDQLIDLIEGGADADMIETAARRHELNNLTAVMEDAERNRAAQA</sequence>
<dbReference type="Proteomes" id="UP001172756">
    <property type="component" value="Unassembled WGS sequence"/>
</dbReference>
<dbReference type="EMBL" id="JAUHQB010000003">
    <property type="protein sequence ID" value="MDN4482992.1"/>
    <property type="molecule type" value="Genomic_DNA"/>
</dbReference>
<comment type="caution">
    <text evidence="6">The sequence shown here is derived from an EMBL/GenBank/DDBJ whole genome shotgun (WGS) entry which is preliminary data.</text>
</comment>
<organism evidence="6 7">
    <name type="scientific">Demequina lignilytica</name>
    <dbReference type="NCBI Taxonomy" id="3051663"/>
    <lineage>
        <taxon>Bacteria</taxon>
        <taxon>Bacillati</taxon>
        <taxon>Actinomycetota</taxon>
        <taxon>Actinomycetes</taxon>
        <taxon>Micrococcales</taxon>
        <taxon>Demequinaceae</taxon>
        <taxon>Demequina</taxon>
    </lineage>
</organism>
<keyword evidence="7" id="KW-1185">Reference proteome</keyword>